<accession>A0A1L3ZRY9</accession>
<protein>
    <recommendedName>
        <fullName evidence="3">PAS domain-containing protein</fullName>
    </recommendedName>
</protein>
<proteinExistence type="predicted"/>
<evidence type="ECO:0008006" key="3">
    <source>
        <dbReference type="Google" id="ProtNLM"/>
    </source>
</evidence>
<dbReference type="RefSeq" id="WP_072595969.1">
    <property type="nucleotide sequence ID" value="NZ_CP018221.1"/>
</dbReference>
<dbReference type="KEGG" id="sphj:BSL82_02975"/>
<dbReference type="STRING" id="1921510.BSL82_02975"/>
<keyword evidence="2" id="KW-1185">Reference proteome</keyword>
<reference evidence="2" key="1">
    <citation type="submission" date="2016-11" db="EMBL/GenBank/DDBJ databases">
        <title>Complete Genome Sequence of alachlor-degrading Sphingomonas sp. strain JJ-A5.</title>
        <authorList>
            <person name="Lee H."/>
            <person name="Ka J.-O."/>
        </authorList>
    </citation>
    <scope>NUCLEOTIDE SEQUENCE [LARGE SCALE GENOMIC DNA]</scope>
    <source>
        <strain evidence="2">JJ-A5</strain>
    </source>
</reference>
<name>A0A1L3ZRY9_9SPHN</name>
<dbReference type="Proteomes" id="UP000182063">
    <property type="component" value="Chromosome"/>
</dbReference>
<organism evidence="1 2">
    <name type="scientific">Tardibacter chloracetimidivorans</name>
    <dbReference type="NCBI Taxonomy" id="1921510"/>
    <lineage>
        <taxon>Bacteria</taxon>
        <taxon>Pseudomonadati</taxon>
        <taxon>Pseudomonadota</taxon>
        <taxon>Alphaproteobacteria</taxon>
        <taxon>Sphingomonadales</taxon>
        <taxon>Sphingomonadaceae</taxon>
        <taxon>Tardibacter</taxon>
    </lineage>
</organism>
<dbReference type="AlphaFoldDB" id="A0A1L3ZRY9"/>
<evidence type="ECO:0000313" key="2">
    <source>
        <dbReference type="Proteomes" id="UP000182063"/>
    </source>
</evidence>
<dbReference type="EMBL" id="CP018221">
    <property type="protein sequence ID" value="API58396.1"/>
    <property type="molecule type" value="Genomic_DNA"/>
</dbReference>
<sequence length="165" mass="18537">MNLLPKIMWKKGSRRTGGLERRLHRRALLYWHSIGRGRDFPSVADFDPLALEDRSAHGFMVDVTNSARPMLTHVGLVLRDEASVKSVPIALADVAPDTLLGQFAGRWNEVLDSRKPVEAEYVFVTEAGYRVFCRGVLLPLSSSVSEIDHIYGVISWKSEKLFAND</sequence>
<dbReference type="OrthoDB" id="7441080at2"/>
<evidence type="ECO:0000313" key="1">
    <source>
        <dbReference type="EMBL" id="API58396.1"/>
    </source>
</evidence>
<gene>
    <name evidence="1" type="ORF">BSL82_02975</name>
</gene>